<organism evidence="1 2">
    <name type="scientific">Chryseosolibacter histidini</name>
    <dbReference type="NCBI Taxonomy" id="2782349"/>
    <lineage>
        <taxon>Bacteria</taxon>
        <taxon>Pseudomonadati</taxon>
        <taxon>Bacteroidota</taxon>
        <taxon>Cytophagia</taxon>
        <taxon>Cytophagales</taxon>
        <taxon>Chryseotaleaceae</taxon>
        <taxon>Chryseosolibacter</taxon>
    </lineage>
</organism>
<dbReference type="InterPro" id="IPR006311">
    <property type="entry name" value="TAT_signal"/>
</dbReference>
<reference evidence="1 2" key="1">
    <citation type="submission" date="2021-05" db="EMBL/GenBank/DDBJ databases">
        <title>A Polyphasic approach of four new species of the genus Ohtaekwangia: Ohtaekwangia histidinii sp. nov., Ohtaekwangia cretensis sp. nov., Ohtaekwangia indiensis sp. nov., Ohtaekwangia reichenbachii sp. nov. from diverse environment.</title>
        <authorList>
            <person name="Octaviana S."/>
        </authorList>
    </citation>
    <scope>NUCLEOTIDE SEQUENCE [LARGE SCALE GENOMIC DNA]</scope>
    <source>
        <strain evidence="1 2">PWU4</strain>
    </source>
</reference>
<dbReference type="Proteomes" id="UP001319200">
    <property type="component" value="Unassembled WGS sequence"/>
</dbReference>
<proteinExistence type="predicted"/>
<gene>
    <name evidence="1" type="ORF">KK083_06095</name>
</gene>
<name>A0AAP2DJM8_9BACT</name>
<accession>A0AAP2DJM8</accession>
<protein>
    <submittedName>
        <fullName evidence="1">DUF1501 domain-containing protein</fullName>
    </submittedName>
</protein>
<evidence type="ECO:0000313" key="2">
    <source>
        <dbReference type="Proteomes" id="UP001319200"/>
    </source>
</evidence>
<dbReference type="PANTHER" id="PTHR43737">
    <property type="entry name" value="BLL7424 PROTEIN"/>
    <property type="match status" value="1"/>
</dbReference>
<keyword evidence="2" id="KW-1185">Reference proteome</keyword>
<evidence type="ECO:0000313" key="1">
    <source>
        <dbReference type="EMBL" id="MBT1696437.1"/>
    </source>
</evidence>
<dbReference type="InterPro" id="IPR010869">
    <property type="entry name" value="DUF1501"/>
</dbReference>
<dbReference type="PANTHER" id="PTHR43737:SF1">
    <property type="entry name" value="DUF1501 DOMAIN-CONTAINING PROTEIN"/>
    <property type="match status" value="1"/>
</dbReference>
<dbReference type="PROSITE" id="PS51318">
    <property type="entry name" value="TAT"/>
    <property type="match status" value="1"/>
</dbReference>
<sequence>MTSRRNFLKRSALTTAGTMLIPNFLKALEATAPGSFAGEKILVVIQLSGGNDGLNTIIPYQDDLYYSYRPQLAIPKEKVLKASDLLGFNPALEKLNVLYDKGYLTVINNVGYPNPDRSHFRSMDIWQSASDASEYLSTGWIGRYLDASCAGCNTAHQAIEVDDTLGLALKGTSIKGMAVRNPARLYKAMHNPFIQQLNDNNKASQINDPSLHYLYKTLAETVSSADYIYDRSKISPVAATYPANEFAGRLRTVASLINAGVETKVYYVSLSGFDTHVRQKTQHERLLSTYAESVYAFIDDLERSNRFKDVLIMTFSEFGRRVSQNASGGTDHGTANNLFVMGRNLKKKGFLNGSPDLRKLDDGDLIYQTDFRSIYATLLNKWLAADDTRILSQKFPLLDFI</sequence>
<comment type="caution">
    <text evidence="1">The sequence shown here is derived from an EMBL/GenBank/DDBJ whole genome shotgun (WGS) entry which is preliminary data.</text>
</comment>
<dbReference type="Pfam" id="PF07394">
    <property type="entry name" value="DUF1501"/>
    <property type="match status" value="1"/>
</dbReference>
<dbReference type="EMBL" id="JAHESF010000004">
    <property type="protein sequence ID" value="MBT1696437.1"/>
    <property type="molecule type" value="Genomic_DNA"/>
</dbReference>
<dbReference type="RefSeq" id="WP_254161754.1">
    <property type="nucleotide sequence ID" value="NZ_JAHESF010000004.1"/>
</dbReference>
<dbReference type="AlphaFoldDB" id="A0AAP2DJM8"/>